<keyword evidence="2" id="KW-1185">Reference proteome</keyword>
<dbReference type="Proteomes" id="UP000241074">
    <property type="component" value="Chromosome"/>
</dbReference>
<dbReference type="KEGG" id="xba:C7S18_12310"/>
<evidence type="ECO:0000313" key="1">
    <source>
        <dbReference type="EMBL" id="AVP97935.1"/>
    </source>
</evidence>
<gene>
    <name evidence="1" type="ORF">C7S18_12310</name>
</gene>
<accession>A0A2P1PSV5</accession>
<name>A0A2P1PSV5_9GAMM</name>
<organism evidence="1 2">
    <name type="scientific">Ahniella affigens</name>
    <dbReference type="NCBI Taxonomy" id="2021234"/>
    <lineage>
        <taxon>Bacteria</taxon>
        <taxon>Pseudomonadati</taxon>
        <taxon>Pseudomonadota</taxon>
        <taxon>Gammaproteobacteria</taxon>
        <taxon>Lysobacterales</taxon>
        <taxon>Rhodanobacteraceae</taxon>
        <taxon>Ahniella</taxon>
    </lineage>
</organism>
<reference evidence="1 2" key="2">
    <citation type="submission" date="2018-03" db="EMBL/GenBank/DDBJ databases">
        <authorList>
            <person name="Keele B.F."/>
        </authorList>
    </citation>
    <scope>NUCLEOTIDE SEQUENCE [LARGE SCALE GENOMIC DNA]</scope>
    <source>
        <strain evidence="1 2">D13</strain>
    </source>
</reference>
<reference evidence="1 2" key="1">
    <citation type="submission" date="2018-03" db="EMBL/GenBank/DDBJ databases">
        <title>Ahniella affigens gen. nov., sp. nov., a gammaproteobacterium isolated from sandy soil near a stream.</title>
        <authorList>
            <person name="Ko Y."/>
            <person name="Kim J.-H."/>
        </authorList>
    </citation>
    <scope>NUCLEOTIDE SEQUENCE [LARGE SCALE GENOMIC DNA]</scope>
    <source>
        <strain evidence="1 2">D13</strain>
    </source>
</reference>
<protein>
    <submittedName>
        <fullName evidence="1">Uncharacterized protein</fullName>
    </submittedName>
</protein>
<proteinExistence type="predicted"/>
<evidence type="ECO:0000313" key="2">
    <source>
        <dbReference type="Proteomes" id="UP000241074"/>
    </source>
</evidence>
<dbReference type="EMBL" id="CP027860">
    <property type="protein sequence ID" value="AVP97935.1"/>
    <property type="molecule type" value="Genomic_DNA"/>
</dbReference>
<dbReference type="RefSeq" id="WP_106891855.1">
    <property type="nucleotide sequence ID" value="NZ_CP027860.1"/>
</dbReference>
<dbReference type="AlphaFoldDB" id="A0A2P1PSV5"/>
<sequence>MIVSGNTVIGRRIAAASIRKIAEFGQLQPPEWTQLLVFILGNCGTDWTSAGHIVVAGRHVVAEALLFEVMHRSMQNRGYSKPRVLASLKIYFEPYQAAPSWECAIEYARDALNELVMRPSGAVIASFIANAQGAT</sequence>